<dbReference type="AlphaFoldDB" id="A0A0C3DWJ9"/>
<dbReference type="HOGENOM" id="CLU_164938_0_0_1"/>
<dbReference type="OrthoDB" id="2688790at2759"/>
<evidence type="ECO:0000313" key="1">
    <source>
        <dbReference type="EMBL" id="KIM64955.1"/>
    </source>
</evidence>
<dbReference type="InParanoid" id="A0A0C3DWJ9"/>
<name>A0A0C3DWJ9_9AGAM</name>
<organism evidence="1 2">
    <name type="scientific">Scleroderma citrinum Foug A</name>
    <dbReference type="NCBI Taxonomy" id="1036808"/>
    <lineage>
        <taxon>Eukaryota</taxon>
        <taxon>Fungi</taxon>
        <taxon>Dikarya</taxon>
        <taxon>Basidiomycota</taxon>
        <taxon>Agaricomycotina</taxon>
        <taxon>Agaricomycetes</taxon>
        <taxon>Agaricomycetidae</taxon>
        <taxon>Boletales</taxon>
        <taxon>Sclerodermatineae</taxon>
        <taxon>Sclerodermataceae</taxon>
        <taxon>Scleroderma</taxon>
    </lineage>
</organism>
<gene>
    <name evidence="1" type="ORF">SCLCIDRAFT_23067</name>
</gene>
<keyword evidence="2" id="KW-1185">Reference proteome</keyword>
<accession>A0A0C3DWJ9</accession>
<dbReference type="Proteomes" id="UP000053989">
    <property type="component" value="Unassembled WGS sequence"/>
</dbReference>
<dbReference type="EMBL" id="KN822025">
    <property type="protein sequence ID" value="KIM64955.1"/>
    <property type="molecule type" value="Genomic_DNA"/>
</dbReference>
<reference evidence="2" key="2">
    <citation type="submission" date="2015-01" db="EMBL/GenBank/DDBJ databases">
        <title>Evolutionary Origins and Diversification of the Mycorrhizal Mutualists.</title>
        <authorList>
            <consortium name="DOE Joint Genome Institute"/>
            <consortium name="Mycorrhizal Genomics Consortium"/>
            <person name="Kohler A."/>
            <person name="Kuo A."/>
            <person name="Nagy L.G."/>
            <person name="Floudas D."/>
            <person name="Copeland A."/>
            <person name="Barry K.W."/>
            <person name="Cichocki N."/>
            <person name="Veneault-Fourrey C."/>
            <person name="LaButti K."/>
            <person name="Lindquist E.A."/>
            <person name="Lipzen A."/>
            <person name="Lundell T."/>
            <person name="Morin E."/>
            <person name="Murat C."/>
            <person name="Riley R."/>
            <person name="Ohm R."/>
            <person name="Sun H."/>
            <person name="Tunlid A."/>
            <person name="Henrissat B."/>
            <person name="Grigoriev I.V."/>
            <person name="Hibbett D.S."/>
            <person name="Martin F."/>
        </authorList>
    </citation>
    <scope>NUCLEOTIDE SEQUENCE [LARGE SCALE GENOMIC DNA]</scope>
    <source>
        <strain evidence="2">Foug A</strain>
    </source>
</reference>
<sequence length="122" mass="14299">MTAHHREALTKDLTLVLPLAIIAHMQAHDTSILDNEKIMTFRHILYPSLESFLEELDHIELHQNWSKQFLVPLRRMGVQSLGDMDMVTPESVRIFFKLLPVSIMDLFMRVHDIVETIHRTKN</sequence>
<reference evidence="1 2" key="1">
    <citation type="submission" date="2014-04" db="EMBL/GenBank/DDBJ databases">
        <authorList>
            <consortium name="DOE Joint Genome Institute"/>
            <person name="Kuo A."/>
            <person name="Kohler A."/>
            <person name="Nagy L.G."/>
            <person name="Floudas D."/>
            <person name="Copeland A."/>
            <person name="Barry K.W."/>
            <person name="Cichocki N."/>
            <person name="Veneault-Fourrey C."/>
            <person name="LaButti K."/>
            <person name="Lindquist E.A."/>
            <person name="Lipzen A."/>
            <person name="Lundell T."/>
            <person name="Morin E."/>
            <person name="Murat C."/>
            <person name="Sun H."/>
            <person name="Tunlid A."/>
            <person name="Henrissat B."/>
            <person name="Grigoriev I.V."/>
            <person name="Hibbett D.S."/>
            <person name="Martin F."/>
            <person name="Nordberg H.P."/>
            <person name="Cantor M.N."/>
            <person name="Hua S.X."/>
        </authorList>
    </citation>
    <scope>NUCLEOTIDE SEQUENCE [LARGE SCALE GENOMIC DNA]</scope>
    <source>
        <strain evidence="1 2">Foug A</strain>
    </source>
</reference>
<protein>
    <submittedName>
        <fullName evidence="1">Uncharacterized protein</fullName>
    </submittedName>
</protein>
<proteinExistence type="predicted"/>
<evidence type="ECO:0000313" key="2">
    <source>
        <dbReference type="Proteomes" id="UP000053989"/>
    </source>
</evidence>